<evidence type="ECO:0008006" key="4">
    <source>
        <dbReference type="Google" id="ProtNLM"/>
    </source>
</evidence>
<keyword evidence="3" id="KW-1185">Reference proteome</keyword>
<feature type="transmembrane region" description="Helical" evidence="1">
    <location>
        <begin position="185"/>
        <end position="209"/>
    </location>
</feature>
<protein>
    <recommendedName>
        <fullName evidence="4">Glycosyltransferase RgtA/B/C/D-like domain-containing protein</fullName>
    </recommendedName>
</protein>
<gene>
    <name evidence="2" type="ORF">H7849_02450</name>
</gene>
<feature type="transmembrane region" description="Helical" evidence="1">
    <location>
        <begin position="355"/>
        <end position="373"/>
    </location>
</feature>
<feature type="transmembrane region" description="Helical" evidence="1">
    <location>
        <begin position="24"/>
        <end position="46"/>
    </location>
</feature>
<feature type="transmembrane region" description="Helical" evidence="1">
    <location>
        <begin position="105"/>
        <end position="128"/>
    </location>
</feature>
<feature type="transmembrane region" description="Helical" evidence="1">
    <location>
        <begin position="134"/>
        <end position="151"/>
    </location>
</feature>
<dbReference type="RefSeq" id="WP_186743872.1">
    <property type="nucleotide sequence ID" value="NZ_CP060394.1"/>
</dbReference>
<keyword evidence="1" id="KW-0472">Membrane</keyword>
<dbReference type="EMBL" id="CP060394">
    <property type="protein sequence ID" value="QNI32877.1"/>
    <property type="molecule type" value="Genomic_DNA"/>
</dbReference>
<feature type="transmembrane region" description="Helical" evidence="1">
    <location>
        <begin position="326"/>
        <end position="348"/>
    </location>
</feature>
<keyword evidence="1" id="KW-1133">Transmembrane helix</keyword>
<accession>A0A7G8BK07</accession>
<evidence type="ECO:0000313" key="2">
    <source>
        <dbReference type="EMBL" id="QNI32877.1"/>
    </source>
</evidence>
<feature type="transmembrane region" description="Helical" evidence="1">
    <location>
        <begin position="230"/>
        <end position="257"/>
    </location>
</feature>
<feature type="transmembrane region" description="Helical" evidence="1">
    <location>
        <begin position="156"/>
        <end position="173"/>
    </location>
</feature>
<keyword evidence="1" id="KW-0812">Transmembrane</keyword>
<dbReference type="AlphaFoldDB" id="A0A7G8BK07"/>
<feature type="transmembrane region" description="Helical" evidence="1">
    <location>
        <begin position="277"/>
        <end position="297"/>
    </location>
</feature>
<sequence length="498" mass="55941">MSTASLTVEQTTVATHVGALQRVFSFPVMLASLLVLLATITVRARFDDPDMWWHLKTGEVIWNSHTIPTTDLFSYTARHQAFMPQEWLSQVLIYGAYRAGGYAGLMLWLCIFTSAVLIAGYALCSLYSGNVKVGWAGALVIWLFGTVGYAVRPQMIGYLLLIVELLVLHLGRTRNPRWFFWLPPIFAIWVNCHASFFLGFGLAGILLLCSFFNFQIGLLEATRWSPRRQLLLSLALVFSASALFLNPIGLKLVLYPLDFMLHLPINLSAIDEWKPLAMNSVRGVGLLVVFACIFLSVIIRRSQLLWHELVLLSAGTWFAVHHERMTFVFGILAAPILARLLATAWDGYNAEQDRVWPNALTIGIFLTGAFFAFPNQRSIADQMKVSNPVKAVEFLHDQHISGNMLNEYIYGGYLIWAAPERPVFVDGRADLFEFAGVLKEYGEWATLQSDPNVLLDKYKIGFCLLTRGGPMARVLTLLKGWKSIYSDDNTVIFVRSNA</sequence>
<reference evidence="2 3" key="1">
    <citation type="submission" date="2020-08" db="EMBL/GenBank/DDBJ databases">
        <title>Edaphobacter telluris sp. nov. and Acidobacterium dinghuensis sp. nov., two acidobacteria isolated from forest soil.</title>
        <authorList>
            <person name="Fu J."/>
            <person name="Qiu L."/>
        </authorList>
    </citation>
    <scope>NUCLEOTIDE SEQUENCE [LARGE SCALE GENOMIC DNA]</scope>
    <source>
        <strain evidence="2">4Y35</strain>
    </source>
</reference>
<dbReference type="Proteomes" id="UP000515312">
    <property type="component" value="Chromosome"/>
</dbReference>
<organism evidence="2 3">
    <name type="scientific">Alloacidobacterium dinghuense</name>
    <dbReference type="NCBI Taxonomy" id="2763107"/>
    <lineage>
        <taxon>Bacteria</taxon>
        <taxon>Pseudomonadati</taxon>
        <taxon>Acidobacteriota</taxon>
        <taxon>Terriglobia</taxon>
        <taxon>Terriglobales</taxon>
        <taxon>Acidobacteriaceae</taxon>
        <taxon>Alloacidobacterium</taxon>
    </lineage>
</organism>
<proteinExistence type="predicted"/>
<name>A0A7G8BK07_9BACT</name>
<evidence type="ECO:0000256" key="1">
    <source>
        <dbReference type="SAM" id="Phobius"/>
    </source>
</evidence>
<dbReference type="KEGG" id="adin:H7849_02450"/>
<evidence type="ECO:0000313" key="3">
    <source>
        <dbReference type="Proteomes" id="UP000515312"/>
    </source>
</evidence>